<comment type="similarity">
    <text evidence="1">Belongs to the RelE toxin family.</text>
</comment>
<evidence type="ECO:0000256" key="1">
    <source>
        <dbReference type="ARBA" id="ARBA00006226"/>
    </source>
</evidence>
<name>A0A850R8G8_9GAMM</name>
<proteinExistence type="inferred from homology"/>
<evidence type="ECO:0000313" key="4">
    <source>
        <dbReference type="Proteomes" id="UP000592294"/>
    </source>
</evidence>
<protein>
    <submittedName>
        <fullName evidence="3">Type II toxin-antitoxin system RelE/ParE family toxin</fullName>
    </submittedName>
</protein>
<dbReference type="SUPFAM" id="SSF143011">
    <property type="entry name" value="RelE-like"/>
    <property type="match status" value="1"/>
</dbReference>
<keyword evidence="2" id="KW-1277">Toxin-antitoxin system</keyword>
<reference evidence="3 4" key="1">
    <citation type="submission" date="2020-06" db="EMBL/GenBank/DDBJ databases">
        <title>Whole-genome sequence of Allochromatium humboldtianum DSM 21881, type strain.</title>
        <authorList>
            <person name="Kyndt J.A."/>
            <person name="Meyer T.E."/>
        </authorList>
    </citation>
    <scope>NUCLEOTIDE SEQUENCE [LARGE SCALE GENOMIC DNA]</scope>
    <source>
        <strain evidence="3 4">DSM 21881</strain>
    </source>
</reference>
<sequence length="98" mass="11464">MTYELEFKKSALKEWQKLGHTVKEQFKKKLKERLENPHVPAAALSGAKNIYKIKLRRLGYRLVYSVEDKVVTVTVVAVGKRDRNEIYDIALSRMREQS</sequence>
<dbReference type="PANTHER" id="PTHR35601:SF1">
    <property type="entry name" value="TOXIN RELE"/>
    <property type="match status" value="1"/>
</dbReference>
<dbReference type="Gene3D" id="3.30.2310.20">
    <property type="entry name" value="RelE-like"/>
    <property type="match status" value="1"/>
</dbReference>
<organism evidence="3 4">
    <name type="scientific">Allochromatium humboldtianum</name>
    <dbReference type="NCBI Taxonomy" id="504901"/>
    <lineage>
        <taxon>Bacteria</taxon>
        <taxon>Pseudomonadati</taxon>
        <taxon>Pseudomonadota</taxon>
        <taxon>Gammaproteobacteria</taxon>
        <taxon>Chromatiales</taxon>
        <taxon>Chromatiaceae</taxon>
        <taxon>Allochromatium</taxon>
    </lineage>
</organism>
<keyword evidence="4" id="KW-1185">Reference proteome</keyword>
<dbReference type="Proteomes" id="UP000592294">
    <property type="component" value="Unassembled WGS sequence"/>
</dbReference>
<gene>
    <name evidence="3" type="ORF">HW932_17110</name>
</gene>
<dbReference type="Pfam" id="PF05016">
    <property type="entry name" value="ParE_toxin"/>
    <property type="match status" value="1"/>
</dbReference>
<evidence type="ECO:0000313" key="3">
    <source>
        <dbReference type="EMBL" id="NVZ10979.1"/>
    </source>
</evidence>
<comment type="caution">
    <text evidence="3">The sequence shown here is derived from an EMBL/GenBank/DDBJ whole genome shotgun (WGS) entry which is preliminary data.</text>
</comment>
<dbReference type="InterPro" id="IPR035093">
    <property type="entry name" value="RelE/ParE_toxin_dom_sf"/>
</dbReference>
<dbReference type="PANTHER" id="PTHR35601">
    <property type="entry name" value="TOXIN RELE"/>
    <property type="match status" value="1"/>
</dbReference>
<dbReference type="InterPro" id="IPR007712">
    <property type="entry name" value="RelE/ParE_toxin"/>
</dbReference>
<dbReference type="NCBIfam" id="TIGR02385">
    <property type="entry name" value="RelE_StbE"/>
    <property type="match status" value="1"/>
</dbReference>
<accession>A0A850R8G8</accession>
<dbReference type="RefSeq" id="WP_176977704.1">
    <property type="nucleotide sequence ID" value="NZ_JABZEO010000014.1"/>
</dbReference>
<dbReference type="EMBL" id="JABZEO010000014">
    <property type="protein sequence ID" value="NVZ10979.1"/>
    <property type="molecule type" value="Genomic_DNA"/>
</dbReference>
<dbReference type="AlphaFoldDB" id="A0A850R8G8"/>
<evidence type="ECO:0000256" key="2">
    <source>
        <dbReference type="ARBA" id="ARBA00022649"/>
    </source>
</evidence>